<evidence type="ECO:0000313" key="3">
    <source>
        <dbReference type="Proteomes" id="UP000194931"/>
    </source>
</evidence>
<evidence type="ECO:0000313" key="2">
    <source>
        <dbReference type="EMBL" id="OUJ13373.1"/>
    </source>
</evidence>
<gene>
    <name evidence="2" type="ORF">HK26_10695</name>
</gene>
<dbReference type="Proteomes" id="UP000194931">
    <property type="component" value="Unassembled WGS sequence"/>
</dbReference>
<proteinExistence type="predicted"/>
<protein>
    <recommendedName>
        <fullName evidence="1">AB hydrolase-1 domain-containing protein</fullName>
    </recommendedName>
</protein>
<reference evidence="3" key="1">
    <citation type="submission" date="2014-06" db="EMBL/GenBank/DDBJ databases">
        <authorList>
            <person name="Winans N.J."/>
            <person name="Newell P.D."/>
            <person name="Douglas A.E."/>
        </authorList>
    </citation>
    <scope>NUCLEOTIDE SEQUENCE [LARGE SCALE GENOMIC DNA]</scope>
</reference>
<name>A0A252BWT0_9PROT</name>
<dbReference type="eggNOG" id="COG3208">
    <property type="taxonomic scope" value="Bacteria"/>
</dbReference>
<accession>A0A252BWT0</accession>
<dbReference type="InterPro" id="IPR000073">
    <property type="entry name" value="AB_hydrolase_1"/>
</dbReference>
<dbReference type="SUPFAM" id="SSF53474">
    <property type="entry name" value="alpha/beta-Hydrolases"/>
    <property type="match status" value="1"/>
</dbReference>
<dbReference type="STRING" id="1236501.GCA_000613865_03336"/>
<comment type="caution">
    <text evidence="2">The sequence shown here is derived from an EMBL/GenBank/DDBJ whole genome shotgun (WGS) entry which is preliminary data.</text>
</comment>
<organism evidence="2 3">
    <name type="scientific">Acetobacter okinawensis</name>
    <dbReference type="NCBI Taxonomy" id="1076594"/>
    <lineage>
        <taxon>Bacteria</taxon>
        <taxon>Pseudomonadati</taxon>
        <taxon>Pseudomonadota</taxon>
        <taxon>Alphaproteobacteria</taxon>
        <taxon>Acetobacterales</taxon>
        <taxon>Acetobacteraceae</taxon>
        <taxon>Acetobacter</taxon>
    </lineage>
</organism>
<dbReference type="AlphaFoldDB" id="A0A252BWT0"/>
<sequence length="231" mass="24567">MRPVQPVFVHGWGFGPDFWAPVQAELGWDDALTLDLGFVGQARPASCALAAQQMQAAQAQGAALLGVGHSLGFLWLAQHMDLSCANRLVGINAFAAFAARETFASGVPVRVLQRMLKGLANAPEKVLADFRGLCGAEETTRCGPNVPNLRIGLDLLLTGDVRSRLAHAAEPCCVLAARQDPVVSTAMTEDSFAQGEDIHWVAGGHLLPQTHVQACAAFLQSARKTMEQDAT</sequence>
<dbReference type="InterPro" id="IPR029058">
    <property type="entry name" value="AB_hydrolase_fold"/>
</dbReference>
<dbReference type="OrthoDB" id="7165362at2"/>
<dbReference type="EMBL" id="JOPJ01000006">
    <property type="protein sequence ID" value="OUJ13373.1"/>
    <property type="molecule type" value="Genomic_DNA"/>
</dbReference>
<feature type="domain" description="AB hydrolase-1" evidence="1">
    <location>
        <begin position="7"/>
        <end position="217"/>
    </location>
</feature>
<dbReference type="Pfam" id="PF12697">
    <property type="entry name" value="Abhydrolase_6"/>
    <property type="match status" value="1"/>
</dbReference>
<evidence type="ECO:0000259" key="1">
    <source>
        <dbReference type="Pfam" id="PF12697"/>
    </source>
</evidence>
<dbReference type="Gene3D" id="3.40.50.1820">
    <property type="entry name" value="alpha/beta hydrolase"/>
    <property type="match status" value="1"/>
</dbReference>
<keyword evidence="3" id="KW-1185">Reference proteome</keyword>